<dbReference type="AlphaFoldDB" id="A0A0C3B0M9"/>
<reference evidence="2 3" key="1">
    <citation type="submission" date="2014-04" db="EMBL/GenBank/DDBJ databases">
        <authorList>
            <consortium name="DOE Joint Genome Institute"/>
            <person name="Kuo A."/>
            <person name="Zuccaro A."/>
            <person name="Kohler A."/>
            <person name="Nagy L.G."/>
            <person name="Floudas D."/>
            <person name="Copeland A."/>
            <person name="Barry K.W."/>
            <person name="Cichocki N."/>
            <person name="Veneault-Fourrey C."/>
            <person name="LaButti K."/>
            <person name="Lindquist E.A."/>
            <person name="Lipzen A."/>
            <person name="Lundell T."/>
            <person name="Morin E."/>
            <person name="Murat C."/>
            <person name="Sun H."/>
            <person name="Tunlid A."/>
            <person name="Henrissat B."/>
            <person name="Grigoriev I.V."/>
            <person name="Hibbett D.S."/>
            <person name="Martin F."/>
            <person name="Nordberg H.P."/>
            <person name="Cantor M.N."/>
            <person name="Hua S.X."/>
        </authorList>
    </citation>
    <scope>NUCLEOTIDE SEQUENCE [LARGE SCALE GENOMIC DNA]</scope>
    <source>
        <strain evidence="2 3">MAFF 305830</strain>
    </source>
</reference>
<name>A0A0C3B0M9_SERVB</name>
<dbReference type="STRING" id="933852.A0A0C3B0M9"/>
<dbReference type="Gene3D" id="3.30.428.10">
    <property type="entry name" value="HIT-like"/>
    <property type="match status" value="1"/>
</dbReference>
<dbReference type="Proteomes" id="UP000054097">
    <property type="component" value="Unassembled WGS sequence"/>
</dbReference>
<dbReference type="EMBL" id="KN824311">
    <property type="protein sequence ID" value="KIM25764.1"/>
    <property type="molecule type" value="Genomic_DNA"/>
</dbReference>
<organism evidence="2 3">
    <name type="scientific">Serendipita vermifera MAFF 305830</name>
    <dbReference type="NCBI Taxonomy" id="933852"/>
    <lineage>
        <taxon>Eukaryota</taxon>
        <taxon>Fungi</taxon>
        <taxon>Dikarya</taxon>
        <taxon>Basidiomycota</taxon>
        <taxon>Agaricomycotina</taxon>
        <taxon>Agaricomycetes</taxon>
        <taxon>Sebacinales</taxon>
        <taxon>Serendipitaceae</taxon>
        <taxon>Serendipita</taxon>
    </lineage>
</organism>
<feature type="region of interest" description="Disordered" evidence="1">
    <location>
        <begin position="42"/>
        <end position="97"/>
    </location>
</feature>
<evidence type="ECO:0008006" key="4">
    <source>
        <dbReference type="Google" id="ProtNLM"/>
    </source>
</evidence>
<keyword evidence="3" id="KW-1185">Reference proteome</keyword>
<gene>
    <name evidence="2" type="ORF">M408DRAFT_25883</name>
</gene>
<dbReference type="SUPFAM" id="SSF54197">
    <property type="entry name" value="HIT-like"/>
    <property type="match status" value="1"/>
</dbReference>
<feature type="compositionally biased region" description="Polar residues" evidence="1">
    <location>
        <begin position="85"/>
        <end position="95"/>
    </location>
</feature>
<sequence>MNNPDLNFVCNQGYAQAVHHVHFHLVPAPVFDSSSIFMPKVGAPLPAPSANPSSQATDEIGKDAQTAENTLDEKAKDAASKDTESPANLSATQVNKDIFKMERERREELDDDDAVVIAEQIRSRL</sequence>
<evidence type="ECO:0000313" key="2">
    <source>
        <dbReference type="EMBL" id="KIM25764.1"/>
    </source>
</evidence>
<proteinExistence type="predicted"/>
<evidence type="ECO:0000313" key="3">
    <source>
        <dbReference type="Proteomes" id="UP000054097"/>
    </source>
</evidence>
<dbReference type="OrthoDB" id="672793at2759"/>
<dbReference type="HOGENOM" id="CLU_1994002_0_0_1"/>
<dbReference type="InterPro" id="IPR036265">
    <property type="entry name" value="HIT-like_sf"/>
</dbReference>
<reference evidence="3" key="2">
    <citation type="submission" date="2015-01" db="EMBL/GenBank/DDBJ databases">
        <title>Evolutionary Origins and Diversification of the Mycorrhizal Mutualists.</title>
        <authorList>
            <consortium name="DOE Joint Genome Institute"/>
            <consortium name="Mycorrhizal Genomics Consortium"/>
            <person name="Kohler A."/>
            <person name="Kuo A."/>
            <person name="Nagy L.G."/>
            <person name="Floudas D."/>
            <person name="Copeland A."/>
            <person name="Barry K.W."/>
            <person name="Cichocki N."/>
            <person name="Veneault-Fourrey C."/>
            <person name="LaButti K."/>
            <person name="Lindquist E.A."/>
            <person name="Lipzen A."/>
            <person name="Lundell T."/>
            <person name="Morin E."/>
            <person name="Murat C."/>
            <person name="Riley R."/>
            <person name="Ohm R."/>
            <person name="Sun H."/>
            <person name="Tunlid A."/>
            <person name="Henrissat B."/>
            <person name="Grigoriev I.V."/>
            <person name="Hibbett D.S."/>
            <person name="Martin F."/>
        </authorList>
    </citation>
    <scope>NUCLEOTIDE SEQUENCE [LARGE SCALE GENOMIC DNA]</scope>
    <source>
        <strain evidence="3">MAFF 305830</strain>
    </source>
</reference>
<feature type="compositionally biased region" description="Basic and acidic residues" evidence="1">
    <location>
        <begin position="71"/>
        <end position="84"/>
    </location>
</feature>
<evidence type="ECO:0000256" key="1">
    <source>
        <dbReference type="SAM" id="MobiDB-lite"/>
    </source>
</evidence>
<accession>A0A0C3B0M9</accession>
<protein>
    <recommendedName>
        <fullName evidence="4">HIT domain-containing protein</fullName>
    </recommendedName>
</protein>